<dbReference type="KEGG" id="cohn:KCTCHS21_35150"/>
<evidence type="ECO:0000313" key="1">
    <source>
        <dbReference type="EMBL" id="BBI34116.1"/>
    </source>
</evidence>
<organism evidence="1 2">
    <name type="scientific">Cohnella abietis</name>
    <dbReference type="NCBI Taxonomy" id="2507935"/>
    <lineage>
        <taxon>Bacteria</taxon>
        <taxon>Bacillati</taxon>
        <taxon>Bacillota</taxon>
        <taxon>Bacilli</taxon>
        <taxon>Bacillales</taxon>
        <taxon>Paenibacillaceae</taxon>
        <taxon>Cohnella</taxon>
    </lineage>
</organism>
<dbReference type="AlphaFoldDB" id="A0A3T1D7Q3"/>
<protein>
    <submittedName>
        <fullName evidence="1">Uncharacterized protein</fullName>
    </submittedName>
</protein>
<gene>
    <name evidence="1" type="ORF">KCTCHS21_35150</name>
</gene>
<reference evidence="1 2" key="1">
    <citation type="submission" date="2019-01" db="EMBL/GenBank/DDBJ databases">
        <title>Complete genome sequence of Cohnella hallensis HS21 isolated from Korean fir (Abies koreana) rhizospheric soil.</title>
        <authorList>
            <person name="Jiang L."/>
            <person name="Kang S.W."/>
            <person name="Kim S."/>
            <person name="Jung J."/>
            <person name="Kim C.Y."/>
            <person name="Kim D.H."/>
            <person name="Kim S.W."/>
            <person name="Lee J."/>
        </authorList>
    </citation>
    <scope>NUCLEOTIDE SEQUENCE [LARGE SCALE GENOMIC DNA]</scope>
    <source>
        <strain evidence="1 2">HS21</strain>
    </source>
</reference>
<keyword evidence="2" id="KW-1185">Reference proteome</keyword>
<sequence>MSGVHYKIKPLDFDQIRVTEFVSGKSDNVAWLLRVNLSRHGYERISIIRYVKSGS</sequence>
<name>A0A3T1D7Q3_9BACL</name>
<evidence type="ECO:0000313" key="2">
    <source>
        <dbReference type="Proteomes" id="UP000289856"/>
    </source>
</evidence>
<accession>A0A3T1D7Q3</accession>
<dbReference type="EMBL" id="AP019400">
    <property type="protein sequence ID" value="BBI34116.1"/>
    <property type="molecule type" value="Genomic_DNA"/>
</dbReference>
<dbReference type="Proteomes" id="UP000289856">
    <property type="component" value="Chromosome"/>
</dbReference>
<proteinExistence type="predicted"/>